<keyword evidence="1" id="KW-0472">Membrane</keyword>
<organism evidence="2 3">
    <name type="scientific">Mytilus galloprovincialis</name>
    <name type="common">Mediterranean mussel</name>
    <dbReference type="NCBI Taxonomy" id="29158"/>
    <lineage>
        <taxon>Eukaryota</taxon>
        <taxon>Metazoa</taxon>
        <taxon>Spiralia</taxon>
        <taxon>Lophotrochozoa</taxon>
        <taxon>Mollusca</taxon>
        <taxon>Bivalvia</taxon>
        <taxon>Autobranchia</taxon>
        <taxon>Pteriomorphia</taxon>
        <taxon>Mytilida</taxon>
        <taxon>Mytiloidea</taxon>
        <taxon>Mytilidae</taxon>
        <taxon>Mytilinae</taxon>
        <taxon>Mytilus</taxon>
    </lineage>
</organism>
<feature type="transmembrane region" description="Helical" evidence="1">
    <location>
        <begin position="20"/>
        <end position="45"/>
    </location>
</feature>
<feature type="transmembrane region" description="Helical" evidence="1">
    <location>
        <begin position="179"/>
        <end position="201"/>
    </location>
</feature>
<sequence length="227" mass="25351">MTIKVDGMSECLYNAEMYAHIALTAGVLATVLIITGTFTPFWTVISGSVWSHSIDSSWRNNSMTSLGLGLWFQQMCTTDGCVTSFYPSDMYNVHVMDMTGLTEFRMYTSCGILLSISACILCFLHIKEKSPKLTGFAASLMFLFSGIMIWLPAGKMIHRYVLFDTNLDEVGIPDNPLQFPYSAIICGVGGIMNGFCIFLVAGSVQKMWNYASEFRHKRLELNTFVQL</sequence>
<protein>
    <recommendedName>
        <fullName evidence="4">Claudin</fullName>
    </recommendedName>
</protein>
<comment type="caution">
    <text evidence="2">The sequence shown here is derived from an EMBL/GenBank/DDBJ whole genome shotgun (WGS) entry which is preliminary data.</text>
</comment>
<dbReference type="EMBL" id="UYJE01000065">
    <property type="protein sequence ID" value="VDH89863.1"/>
    <property type="molecule type" value="Genomic_DNA"/>
</dbReference>
<dbReference type="OrthoDB" id="10271215at2759"/>
<feature type="transmembrane region" description="Helical" evidence="1">
    <location>
        <begin position="106"/>
        <end position="126"/>
    </location>
</feature>
<name>A0A8B6BGL5_MYTGA</name>
<reference evidence="2" key="1">
    <citation type="submission" date="2018-11" db="EMBL/GenBank/DDBJ databases">
        <authorList>
            <person name="Alioto T."/>
            <person name="Alioto T."/>
        </authorList>
    </citation>
    <scope>NUCLEOTIDE SEQUENCE</scope>
</reference>
<evidence type="ECO:0008006" key="4">
    <source>
        <dbReference type="Google" id="ProtNLM"/>
    </source>
</evidence>
<evidence type="ECO:0000256" key="1">
    <source>
        <dbReference type="SAM" id="Phobius"/>
    </source>
</evidence>
<gene>
    <name evidence="2" type="ORF">MGAL_10B034107</name>
</gene>
<dbReference type="Proteomes" id="UP000596742">
    <property type="component" value="Unassembled WGS sequence"/>
</dbReference>
<keyword evidence="1" id="KW-0812">Transmembrane</keyword>
<evidence type="ECO:0000313" key="2">
    <source>
        <dbReference type="EMBL" id="VDH89863.1"/>
    </source>
</evidence>
<keyword evidence="1" id="KW-1133">Transmembrane helix</keyword>
<feature type="transmembrane region" description="Helical" evidence="1">
    <location>
        <begin position="133"/>
        <end position="153"/>
    </location>
</feature>
<proteinExistence type="predicted"/>
<accession>A0A8B6BGL5</accession>
<dbReference type="AlphaFoldDB" id="A0A8B6BGL5"/>
<evidence type="ECO:0000313" key="3">
    <source>
        <dbReference type="Proteomes" id="UP000596742"/>
    </source>
</evidence>
<keyword evidence="3" id="KW-1185">Reference proteome</keyword>